<evidence type="ECO:0000313" key="1">
    <source>
        <dbReference type="EMBL" id="WUI85456.1"/>
    </source>
</evidence>
<protein>
    <submittedName>
        <fullName evidence="1">Phospholipase D family protein</fullName>
    </submittedName>
</protein>
<gene>
    <name evidence="1" type="ORF">OG375_14460</name>
</gene>
<dbReference type="Proteomes" id="UP001346877">
    <property type="component" value="Chromosome"/>
</dbReference>
<proteinExistence type="predicted"/>
<organism evidence="1 2">
    <name type="scientific">Micromonospora zamorensis</name>
    <dbReference type="NCBI Taxonomy" id="709883"/>
    <lineage>
        <taxon>Bacteria</taxon>
        <taxon>Bacillati</taxon>
        <taxon>Actinomycetota</taxon>
        <taxon>Actinomycetes</taxon>
        <taxon>Micromonosporales</taxon>
        <taxon>Micromonosporaceae</taxon>
        <taxon>Micromonospora</taxon>
    </lineage>
</organism>
<dbReference type="Gene3D" id="3.30.870.10">
    <property type="entry name" value="Endonuclease Chain A"/>
    <property type="match status" value="1"/>
</dbReference>
<sequence>MLAPDTRSLLLDALRPPSGMRMSRAVALTFTLDLESLLVAPLAFAAHDLRETTDPIAVMEGVRQCADRIDVFCQAGQIAVPPTKSALLAFVEPMVHQVRRPKPGRLFHPKLWALRFEDEATGETSLRLLVLSRNLTKDRSWDVCLRLEGYPGTRRVAGNKPLFDLLQHTLRLTVAPLPPDRQAAVEALGEDLRRAAWEYPDGAREMFFHALGVPRTPLPDFAGTRHLVISPFCTPEGLDRCAPSGKLALVSRQETLDCLPEESLAGSETFVVNALAGLPAEESPSGQEVLSGLHAKVYVVEKGHQARVLLGSANATGAAFDGNVELMVELVGGRAQWGIDALLGPKAALREILEPYERQNVAEPDPEADRLRNLVRDLAAIPMLATVMPEADSYRLRVTSQDTVPNVPGVRITAQLHTRRGEAIVLASGQSVDAEFAGLALVDITPFVILSAEDSSGREQAVIVATLVGDPVHRLDHVIAQQIDTPEKFLRFLLLMLGLGTDAAMLVSGDAGGAGAWRSSGTGIFELLLNALVDRPQQLDDLARLVSRLEASGDGRRLLPPGFTELWQVVTQARHAMTEAVRA</sequence>
<evidence type="ECO:0000313" key="2">
    <source>
        <dbReference type="Proteomes" id="UP001346877"/>
    </source>
</evidence>
<accession>A0ABZ1PMU4</accession>
<keyword evidence="2" id="KW-1185">Reference proteome</keyword>
<name>A0ABZ1PMU4_9ACTN</name>
<reference evidence="1 2" key="1">
    <citation type="submission" date="2022-10" db="EMBL/GenBank/DDBJ databases">
        <title>The complete genomes of actinobacterial strains from the NBC collection.</title>
        <authorList>
            <person name="Joergensen T.S."/>
            <person name="Alvarez Arevalo M."/>
            <person name="Sterndorff E.B."/>
            <person name="Faurdal D."/>
            <person name="Vuksanovic O."/>
            <person name="Mourched A.-S."/>
            <person name="Charusanti P."/>
            <person name="Shaw S."/>
            <person name="Blin K."/>
            <person name="Weber T."/>
        </authorList>
    </citation>
    <scope>NUCLEOTIDE SEQUENCE [LARGE SCALE GENOMIC DNA]</scope>
    <source>
        <strain evidence="1 2">NBC_00396</strain>
    </source>
</reference>
<dbReference type="CDD" id="cd09176">
    <property type="entry name" value="PLDc_unchar6"/>
    <property type="match status" value="1"/>
</dbReference>
<dbReference type="InterPro" id="IPR059166">
    <property type="entry name" value="PLD-like_cat"/>
</dbReference>
<dbReference type="RefSeq" id="WP_328375722.1">
    <property type="nucleotide sequence ID" value="NZ_CP107941.1"/>
</dbReference>
<dbReference type="EMBL" id="CP107941">
    <property type="protein sequence ID" value="WUI85456.1"/>
    <property type="molecule type" value="Genomic_DNA"/>
</dbReference>